<accession>A0ABS5RAH7</accession>
<keyword evidence="2" id="KW-1185">Reference proteome</keyword>
<dbReference type="EMBL" id="JAHCQH010000015">
    <property type="protein sequence ID" value="MBS9477342.1"/>
    <property type="molecule type" value="Genomic_DNA"/>
</dbReference>
<sequence length="99" mass="10977">MIAKLFRRKTAKPAQPEPLVIMPVPALVDVLEELEAAKGAPLSEAEVWQARDNAVCVRVPPGEAEAIRARERFHIAPHTAWADWCAYRDAQSDYKAAAQ</sequence>
<proteinExistence type="predicted"/>
<gene>
    <name evidence="1" type="ORF">KIP89_09505</name>
</gene>
<protein>
    <submittedName>
        <fullName evidence="1">Uncharacterized protein</fullName>
    </submittedName>
</protein>
<dbReference type="Proteomes" id="UP001166585">
    <property type="component" value="Unassembled WGS sequence"/>
</dbReference>
<organism evidence="1 2">
    <name type="scientific">Ancylobacter radicis</name>
    <dbReference type="NCBI Taxonomy" id="2836179"/>
    <lineage>
        <taxon>Bacteria</taxon>
        <taxon>Pseudomonadati</taxon>
        <taxon>Pseudomonadota</taxon>
        <taxon>Alphaproteobacteria</taxon>
        <taxon>Hyphomicrobiales</taxon>
        <taxon>Xanthobacteraceae</taxon>
        <taxon>Ancylobacter</taxon>
    </lineage>
</organism>
<comment type="caution">
    <text evidence="1">The sequence shown here is derived from an EMBL/GenBank/DDBJ whole genome shotgun (WGS) entry which is preliminary data.</text>
</comment>
<evidence type="ECO:0000313" key="1">
    <source>
        <dbReference type="EMBL" id="MBS9477342.1"/>
    </source>
</evidence>
<reference evidence="1" key="1">
    <citation type="submission" date="2021-05" db="EMBL/GenBank/DDBJ databases">
        <authorList>
            <person name="Sun Q."/>
            <person name="Inoue M."/>
        </authorList>
    </citation>
    <scope>NUCLEOTIDE SEQUENCE</scope>
    <source>
        <strain evidence="1">VKM B-3255</strain>
    </source>
</reference>
<evidence type="ECO:0000313" key="2">
    <source>
        <dbReference type="Proteomes" id="UP001166585"/>
    </source>
</evidence>
<dbReference type="RefSeq" id="WP_213755123.1">
    <property type="nucleotide sequence ID" value="NZ_JAHCQH010000015.1"/>
</dbReference>
<name>A0ABS5RAH7_9HYPH</name>